<sequence>MLAQSSETIIFMFLGLSTISSSHLWDTNFVIVTIASCLIYRTIGVIIQCTILNQFRTKQFTYLDQFVLSYGGLRGAIAFGLAVSMPEMIVAKSMFVTTTIAVVFFTVFLQGITIRPLLNWLKVERLDEDYQTTLAEDIFTRYIDYTMTGIEDIAGQRGKHSIRHMYERFNSKILKPILMKSYEKRVFDASHIVRAYAKITLQEAMEVIKQGQKPCIPATPTLGTPRITKIPQFDFNPTVVVTDTSKSQQDIETFYNMFSKLLDKKIDEIRGVVQLSTAETQQQIITDNDIPDDYIEAIQPPPTFLQSVPTLNEEIQDPRSRRIRSENFHAQNRSPPNISKIFPKEFV</sequence>
<organism evidence="1 2">
    <name type="scientific">Panagrolaimus sp. ES5</name>
    <dbReference type="NCBI Taxonomy" id="591445"/>
    <lineage>
        <taxon>Eukaryota</taxon>
        <taxon>Metazoa</taxon>
        <taxon>Ecdysozoa</taxon>
        <taxon>Nematoda</taxon>
        <taxon>Chromadorea</taxon>
        <taxon>Rhabditida</taxon>
        <taxon>Tylenchina</taxon>
        <taxon>Panagrolaimomorpha</taxon>
        <taxon>Panagrolaimoidea</taxon>
        <taxon>Panagrolaimidae</taxon>
        <taxon>Panagrolaimus</taxon>
    </lineage>
</organism>
<name>A0AC34FU16_9BILA</name>
<evidence type="ECO:0000313" key="1">
    <source>
        <dbReference type="Proteomes" id="UP000887579"/>
    </source>
</evidence>
<proteinExistence type="predicted"/>
<protein>
    <submittedName>
        <fullName evidence="2">Cation/H+ exchanger domain-containing protein</fullName>
    </submittedName>
</protein>
<accession>A0AC34FU16</accession>
<dbReference type="WBParaSite" id="ES5_v2.g20885.t1">
    <property type="protein sequence ID" value="ES5_v2.g20885.t1"/>
    <property type="gene ID" value="ES5_v2.g20885"/>
</dbReference>
<reference evidence="2" key="1">
    <citation type="submission" date="2022-11" db="UniProtKB">
        <authorList>
            <consortium name="WormBaseParasite"/>
        </authorList>
    </citation>
    <scope>IDENTIFICATION</scope>
</reference>
<evidence type="ECO:0000313" key="2">
    <source>
        <dbReference type="WBParaSite" id="ES5_v2.g20885.t1"/>
    </source>
</evidence>
<dbReference type="Proteomes" id="UP000887579">
    <property type="component" value="Unplaced"/>
</dbReference>